<organism evidence="2 3">
    <name type="scientific">Roseomonas fluvialis</name>
    <dbReference type="NCBI Taxonomy" id="1750527"/>
    <lineage>
        <taxon>Bacteria</taxon>
        <taxon>Pseudomonadati</taxon>
        <taxon>Pseudomonadota</taxon>
        <taxon>Alphaproteobacteria</taxon>
        <taxon>Acetobacterales</taxon>
        <taxon>Roseomonadaceae</taxon>
        <taxon>Roseomonas</taxon>
    </lineage>
</organism>
<feature type="transmembrane region" description="Helical" evidence="1">
    <location>
        <begin position="7"/>
        <end position="31"/>
    </location>
</feature>
<dbReference type="EMBL" id="AP025637">
    <property type="protein sequence ID" value="BDG73080.1"/>
    <property type="molecule type" value="Genomic_DNA"/>
</dbReference>
<sequence length="101" mass="10321">MIPAQAGWRLLVLAAGAGVLALALPLLTWLPGWLRGHGGGVRVALHVALVVGAALLMRRGLVLRRQGASGQAVLALGLLAAVTLPYAALLLAAVFQVGARF</sequence>
<dbReference type="Proteomes" id="UP000831327">
    <property type="component" value="Chromosome"/>
</dbReference>
<keyword evidence="3" id="KW-1185">Reference proteome</keyword>
<evidence type="ECO:0000313" key="2">
    <source>
        <dbReference type="EMBL" id="BDG73080.1"/>
    </source>
</evidence>
<evidence type="ECO:0000256" key="1">
    <source>
        <dbReference type="SAM" id="Phobius"/>
    </source>
</evidence>
<keyword evidence="1" id="KW-1133">Transmembrane helix</keyword>
<gene>
    <name evidence="2" type="ORF">Rmf_30090</name>
</gene>
<accession>A0ABN6P444</accession>
<keyword evidence="1" id="KW-0812">Transmembrane</keyword>
<dbReference type="RefSeq" id="WP_244407320.1">
    <property type="nucleotide sequence ID" value="NZ_AP025637.1"/>
</dbReference>
<evidence type="ECO:0000313" key="3">
    <source>
        <dbReference type="Proteomes" id="UP000831327"/>
    </source>
</evidence>
<proteinExistence type="predicted"/>
<reference evidence="2 3" key="1">
    <citation type="journal article" date="2016" name="Microbes Environ.">
        <title>Phylogenetically diverse aerobic anoxygenic phototrophic bacteria isolated from epilithic biofilms in Tama river, Japan.</title>
        <authorList>
            <person name="Hirose S."/>
            <person name="Matsuura K."/>
            <person name="Haruta S."/>
        </authorList>
    </citation>
    <scope>NUCLEOTIDE SEQUENCE [LARGE SCALE GENOMIC DNA]</scope>
    <source>
        <strain evidence="2 3">S08</strain>
    </source>
</reference>
<feature type="transmembrane region" description="Helical" evidence="1">
    <location>
        <begin position="43"/>
        <end position="61"/>
    </location>
</feature>
<keyword evidence="1" id="KW-0472">Membrane</keyword>
<name>A0ABN6P444_9PROT</name>
<protein>
    <submittedName>
        <fullName evidence="2">Uncharacterized protein</fullName>
    </submittedName>
</protein>
<feature type="transmembrane region" description="Helical" evidence="1">
    <location>
        <begin position="73"/>
        <end position="95"/>
    </location>
</feature>